<keyword evidence="3 6" id="KW-0479">Metal-binding</keyword>
<comment type="function">
    <text evidence="6 7">Catalyzes the sequential NAD-dependent oxidations of L-histidinol to L-histidinaldehyde and then to L-histidine.</text>
</comment>
<dbReference type="PRINTS" id="PR00083">
    <property type="entry name" value="HOLDHDRGNASE"/>
</dbReference>
<dbReference type="OrthoDB" id="36308at2157"/>
<dbReference type="STRING" id="1435377.SUSAZ_07465"/>
<sequence>MIKYEIPKSRPNEFSKVLPLVEQILNQVKERGDKALLELEEKYDKAKLDSLVENRIDELASKIPEEYKAAIDRIYDQLVEFHKTTLPYMVGGGYNGIEFGILWRAIEKVGIYVPGGLKSYPSTLLMAAIPARVAGVSEIYVATPPNRIDSVIAYIAKKLKINALYRIGGAQAIAALAYGTESVKKVDKIVGPGNIFVQASKFLVSKDVAIDGIEGPTELVVIADSSADYRHVILDMRAQAEHGSTSYIILVTTSDFLIDKVREELDKEEFTYYIVKVKSIDEAIDVANDIAPEHLSLFVNDPKSYLHKIKNAGAISLGKTPPALIDYAAGPDHILPTNAWSRVRGGLTVYDFLKPISYANSVNPDKELVNMAKLIAEYEGFIYHSKSIGARYE</sequence>
<evidence type="ECO:0000256" key="7">
    <source>
        <dbReference type="PIRNR" id="PIRNR000099"/>
    </source>
</evidence>
<dbReference type="GO" id="GO:0051287">
    <property type="term" value="F:NAD binding"/>
    <property type="evidence" value="ECO:0007669"/>
    <property type="project" value="InterPro"/>
</dbReference>
<organism evidence="14 15">
    <name type="scientific">Sulfolobus acidocaldarius</name>
    <dbReference type="NCBI Taxonomy" id="2285"/>
    <lineage>
        <taxon>Archaea</taxon>
        <taxon>Thermoproteota</taxon>
        <taxon>Thermoprotei</taxon>
        <taxon>Sulfolobales</taxon>
        <taxon>Sulfolobaceae</taxon>
        <taxon>Sulfolobus</taxon>
    </lineage>
</organism>
<dbReference type="GeneID" id="78441922"/>
<evidence type="ECO:0000256" key="5">
    <source>
        <dbReference type="ARBA" id="ARBA00023002"/>
    </source>
</evidence>
<dbReference type="PIRSF" id="PIRSF000099">
    <property type="entry name" value="Histidinol_dh"/>
    <property type="match status" value="1"/>
</dbReference>
<protein>
    <recommendedName>
        <fullName evidence="2 6">Histidinol dehydrogenase</fullName>
        <shortName evidence="6 7">HDH</shortName>
        <ecNumber evidence="6 7">1.1.1.23</ecNumber>
    </recommendedName>
</protein>
<dbReference type="OMA" id="YIAGPNH"/>
<dbReference type="PROSITE" id="PS00611">
    <property type="entry name" value="HISOL_DEHYDROGENASE"/>
    <property type="match status" value="1"/>
</dbReference>
<gene>
    <name evidence="6" type="primary">hisD</name>
    <name evidence="13" type="ORF">ATY89_10210</name>
    <name evidence="14" type="ORF">ATZ20_01765</name>
</gene>
<comment type="similarity">
    <text evidence="1 6 7 12">Belongs to the histidinol dehydrogenase family.</text>
</comment>
<feature type="binding site" evidence="6 11">
    <location>
        <position position="239"/>
    </location>
    <ligand>
        <name>Zn(2+)</name>
        <dbReference type="ChEBI" id="CHEBI:29105"/>
    </ligand>
</feature>
<dbReference type="RefSeq" id="WP_011278394.1">
    <property type="nucleotide sequence ID" value="NZ_BHWZ01000003.1"/>
</dbReference>
<name>A0A0U3H7V9_9CREN</name>
<dbReference type="CDD" id="cd06572">
    <property type="entry name" value="Histidinol_dh"/>
    <property type="match status" value="1"/>
</dbReference>
<feature type="active site" description="Proton acceptor" evidence="6 8">
    <location>
        <position position="293"/>
    </location>
</feature>
<feature type="binding site" evidence="6 10">
    <location>
        <position position="294"/>
    </location>
    <ligand>
        <name>substrate</name>
    </ligand>
</feature>
<feature type="active site" description="Proton acceptor" evidence="6 8">
    <location>
        <position position="294"/>
    </location>
</feature>
<keyword evidence="6 7" id="KW-0520">NAD</keyword>
<dbReference type="EMBL" id="CP013695">
    <property type="protein sequence ID" value="ALU30992.1"/>
    <property type="molecule type" value="Genomic_DNA"/>
</dbReference>
<feature type="binding site" evidence="6 10">
    <location>
        <position position="242"/>
    </location>
    <ligand>
        <name>substrate</name>
    </ligand>
</feature>
<feature type="binding site" evidence="6 9">
    <location>
        <position position="112"/>
    </location>
    <ligand>
        <name>NAD(+)</name>
        <dbReference type="ChEBI" id="CHEBI:57540"/>
    </ligand>
</feature>
<feature type="binding site" evidence="6 10">
    <location>
        <position position="217"/>
    </location>
    <ligand>
        <name>substrate</name>
    </ligand>
</feature>
<feature type="binding site" evidence="6 11">
    <location>
        <position position="242"/>
    </location>
    <ligand>
        <name>Zn(2+)</name>
        <dbReference type="ChEBI" id="CHEBI:29105"/>
    </ligand>
</feature>
<evidence type="ECO:0000256" key="6">
    <source>
        <dbReference type="HAMAP-Rule" id="MF_01024"/>
    </source>
</evidence>
<evidence type="ECO:0000256" key="2">
    <source>
        <dbReference type="ARBA" id="ARBA00016531"/>
    </source>
</evidence>
<dbReference type="SMR" id="A0A0U3H7V9"/>
<accession>A0A0U3H7V9</accession>
<evidence type="ECO:0000313" key="14">
    <source>
        <dbReference type="EMBL" id="ALU30992.1"/>
    </source>
</evidence>
<dbReference type="GeneID" id="14552072"/>
<dbReference type="Gene3D" id="1.20.5.1300">
    <property type="match status" value="1"/>
</dbReference>
<dbReference type="Proteomes" id="UP000060043">
    <property type="component" value="Chromosome"/>
</dbReference>
<keyword evidence="5 6" id="KW-0560">Oxidoreductase</keyword>
<evidence type="ECO:0000313" key="16">
    <source>
        <dbReference type="Proteomes" id="UP000065473"/>
    </source>
</evidence>
<dbReference type="PaxDb" id="1435377-SUSAZ_07465"/>
<evidence type="ECO:0000313" key="15">
    <source>
        <dbReference type="Proteomes" id="UP000060043"/>
    </source>
</evidence>
<keyword evidence="4 6" id="KW-0862">Zinc</keyword>
<comment type="pathway">
    <text evidence="6 7">Amino-acid biosynthesis; L-histidine biosynthesis; L-histidine from 5-phospho-alpha-D-ribose 1-diphosphate: step 9/9.</text>
</comment>
<dbReference type="EMBL" id="CP013694">
    <property type="protein sequence ID" value="ALU30275.1"/>
    <property type="molecule type" value="Genomic_DNA"/>
</dbReference>
<dbReference type="Gene3D" id="3.40.50.1980">
    <property type="entry name" value="Nitrogenase molybdenum iron protein domain"/>
    <property type="match status" value="2"/>
</dbReference>
<feature type="binding site" evidence="6 11">
    <location>
        <position position="326"/>
    </location>
    <ligand>
        <name>Zn(2+)</name>
        <dbReference type="ChEBI" id="CHEBI:29105"/>
    </ligand>
</feature>
<dbReference type="Pfam" id="PF00815">
    <property type="entry name" value="Histidinol_dh"/>
    <property type="match status" value="1"/>
</dbReference>
<dbReference type="EC" id="1.1.1.23" evidence="6 7"/>
<dbReference type="InterPro" id="IPR016161">
    <property type="entry name" value="Ald_DH/histidinol_DH"/>
</dbReference>
<dbReference type="PANTHER" id="PTHR21256:SF2">
    <property type="entry name" value="HISTIDINE BIOSYNTHESIS TRIFUNCTIONAL PROTEIN"/>
    <property type="match status" value="1"/>
</dbReference>
<dbReference type="SUPFAM" id="SSF53720">
    <property type="entry name" value="ALDH-like"/>
    <property type="match status" value="1"/>
</dbReference>
<feature type="binding site" evidence="6 10">
    <location>
        <position position="379"/>
    </location>
    <ligand>
        <name>substrate</name>
    </ligand>
</feature>
<feature type="binding site" evidence="6 9">
    <location>
        <position position="171"/>
    </location>
    <ligand>
        <name>NAD(+)</name>
        <dbReference type="ChEBI" id="CHEBI:57540"/>
    </ligand>
</feature>
<dbReference type="GO" id="GO:0000105">
    <property type="term" value="P:L-histidine biosynthetic process"/>
    <property type="evidence" value="ECO:0007669"/>
    <property type="project" value="UniProtKB-UniRule"/>
</dbReference>
<keyword evidence="6 7" id="KW-0028">Amino-acid biosynthesis</keyword>
<evidence type="ECO:0000256" key="8">
    <source>
        <dbReference type="PIRSR" id="PIRSR000099-1"/>
    </source>
</evidence>
<dbReference type="NCBIfam" id="TIGR00069">
    <property type="entry name" value="hisD"/>
    <property type="match status" value="1"/>
</dbReference>
<reference evidence="15 16" key="1">
    <citation type="submission" date="2015-12" db="EMBL/GenBank/DDBJ databases">
        <title>A stable core within a dynamic pangenome in Sulfolobus acidocaldarius.</title>
        <authorList>
            <person name="Anderson R."/>
            <person name="Kouris A."/>
            <person name="Seward C."/>
            <person name="Campbell K."/>
            <person name="Whitaker R."/>
        </authorList>
    </citation>
    <scope>NUCLEOTIDE SEQUENCE [LARGE SCALE GENOMIC DNA]</scope>
    <source>
        <strain evidence="13 16">GG12-C01-09</strain>
        <strain evidence="14 15">NG05B_CO5_07</strain>
    </source>
</reference>
<dbReference type="Proteomes" id="UP000065473">
    <property type="component" value="Chromosome"/>
</dbReference>
<evidence type="ECO:0000256" key="1">
    <source>
        <dbReference type="ARBA" id="ARBA00010178"/>
    </source>
</evidence>
<feature type="binding site" evidence="6 10">
    <location>
        <position position="326"/>
    </location>
    <ligand>
        <name>substrate</name>
    </ligand>
</feature>
<dbReference type="GO" id="GO:0004399">
    <property type="term" value="F:histidinol dehydrogenase activity"/>
    <property type="evidence" value="ECO:0007669"/>
    <property type="project" value="UniProtKB-UniRule"/>
</dbReference>
<comment type="catalytic activity">
    <reaction evidence="6 7">
        <text>L-histidinol + 2 NAD(+) + H2O = L-histidine + 2 NADH + 3 H(+)</text>
        <dbReference type="Rhea" id="RHEA:20641"/>
        <dbReference type="ChEBI" id="CHEBI:15377"/>
        <dbReference type="ChEBI" id="CHEBI:15378"/>
        <dbReference type="ChEBI" id="CHEBI:57540"/>
        <dbReference type="ChEBI" id="CHEBI:57595"/>
        <dbReference type="ChEBI" id="CHEBI:57699"/>
        <dbReference type="ChEBI" id="CHEBI:57945"/>
        <dbReference type="EC" id="1.1.1.23"/>
    </reaction>
</comment>
<feature type="binding site" evidence="6 10">
    <location>
        <position position="384"/>
    </location>
    <ligand>
        <name>substrate</name>
    </ligand>
</feature>
<evidence type="ECO:0000256" key="3">
    <source>
        <dbReference type="ARBA" id="ARBA00022723"/>
    </source>
</evidence>
<dbReference type="FunFam" id="3.40.50.1980:FF:000001">
    <property type="entry name" value="Histidinol dehydrogenase"/>
    <property type="match status" value="1"/>
</dbReference>
<proteinExistence type="inferred from homology"/>
<feature type="binding site" evidence="6 11">
    <location>
        <position position="384"/>
    </location>
    <ligand>
        <name>Zn(2+)</name>
        <dbReference type="ChEBI" id="CHEBI:29105"/>
    </ligand>
</feature>
<evidence type="ECO:0000256" key="12">
    <source>
        <dbReference type="RuleBase" id="RU004175"/>
    </source>
</evidence>
<evidence type="ECO:0000256" key="11">
    <source>
        <dbReference type="PIRSR" id="PIRSR000099-4"/>
    </source>
</evidence>
<dbReference type="InterPro" id="IPR012131">
    <property type="entry name" value="Hstdl_DH"/>
</dbReference>
<evidence type="ECO:0000256" key="9">
    <source>
        <dbReference type="PIRSR" id="PIRSR000099-2"/>
    </source>
</evidence>
<dbReference type="GO" id="GO:0008270">
    <property type="term" value="F:zinc ion binding"/>
    <property type="evidence" value="ECO:0007669"/>
    <property type="project" value="UniProtKB-UniRule"/>
</dbReference>
<dbReference type="InterPro" id="IPR001692">
    <property type="entry name" value="Histidinol_DH_CS"/>
</dbReference>
<evidence type="ECO:0000256" key="10">
    <source>
        <dbReference type="PIRSR" id="PIRSR000099-3"/>
    </source>
</evidence>
<feature type="binding site" evidence="6 9">
    <location>
        <position position="194"/>
    </location>
    <ligand>
        <name>NAD(+)</name>
        <dbReference type="ChEBI" id="CHEBI:57540"/>
    </ligand>
</feature>
<dbReference type="HAMAP" id="MF_01024">
    <property type="entry name" value="HisD"/>
    <property type="match status" value="1"/>
</dbReference>
<dbReference type="PANTHER" id="PTHR21256">
    <property type="entry name" value="HISTIDINOL DEHYDROGENASE HDH"/>
    <property type="match status" value="1"/>
</dbReference>
<feature type="binding site" evidence="6 10">
    <location>
        <position position="239"/>
    </location>
    <ligand>
        <name>substrate</name>
    </ligand>
</feature>
<dbReference type="GO" id="GO:0005737">
    <property type="term" value="C:cytoplasm"/>
    <property type="evidence" value="ECO:0007669"/>
    <property type="project" value="TreeGrafter"/>
</dbReference>
<dbReference type="UniPathway" id="UPA00031">
    <property type="reaction ID" value="UER00014"/>
</dbReference>
<evidence type="ECO:0000313" key="13">
    <source>
        <dbReference type="EMBL" id="ALU30275.1"/>
    </source>
</evidence>
<keyword evidence="6 7" id="KW-0368">Histidine biosynthesis</keyword>
<dbReference type="AlphaFoldDB" id="A0A0U3H7V9"/>
<evidence type="ECO:0000256" key="4">
    <source>
        <dbReference type="ARBA" id="ARBA00022833"/>
    </source>
</evidence>
<comment type="cofactor">
    <cofactor evidence="6 11">
        <name>Zn(2+)</name>
        <dbReference type="ChEBI" id="CHEBI:29105"/>
    </cofactor>
    <text evidence="6 11">Binds 1 zinc ion per subunit.</text>
</comment>
<dbReference type="InterPro" id="IPR022695">
    <property type="entry name" value="Histidinol_DH_monofunct"/>
</dbReference>